<name>A0A1F8A493_9EURO</name>
<protein>
    <recommendedName>
        <fullName evidence="3">Condensation domain-containing protein</fullName>
    </recommendedName>
</protein>
<dbReference type="GeneID" id="34448025"/>
<evidence type="ECO:0000313" key="2">
    <source>
        <dbReference type="Proteomes" id="UP000179179"/>
    </source>
</evidence>
<dbReference type="RefSeq" id="XP_022390277.1">
    <property type="nucleotide sequence ID" value="XM_022531764.1"/>
</dbReference>
<evidence type="ECO:0008006" key="3">
    <source>
        <dbReference type="Google" id="ProtNLM"/>
    </source>
</evidence>
<dbReference type="Proteomes" id="UP000179179">
    <property type="component" value="Unassembled WGS sequence"/>
</dbReference>
<keyword evidence="2" id="KW-1185">Reference proteome</keyword>
<comment type="caution">
    <text evidence="1">The sequence shown here is derived from an EMBL/GenBank/DDBJ whole genome shotgun (WGS) entry which is preliminary data.</text>
</comment>
<sequence>MAERIHHQHASLQNIIKATGVDNHQLFNTCLTVQPAMVTMTKNQSVRFQLLEAHEPTEYKVVATVILFPSHYELCIRYWDDFLSEREALDLLDRFCDTATEVATAVSSMELGTREKLLA</sequence>
<dbReference type="OrthoDB" id="10553564at2759"/>
<reference evidence="1 2" key="1">
    <citation type="journal article" date="2016" name="Genome Biol. Evol.">
        <title>Draft genome sequence of an aflatoxigenic Aspergillus species, A. bombycis.</title>
        <authorList>
            <person name="Moore G.G."/>
            <person name="Mack B.M."/>
            <person name="Beltz S.B."/>
            <person name="Gilbert M.K."/>
        </authorList>
    </citation>
    <scope>NUCLEOTIDE SEQUENCE [LARGE SCALE GENOMIC DNA]</scope>
    <source>
        <strain evidence="2">NRRL 26010</strain>
    </source>
</reference>
<dbReference type="EMBL" id="LYCR01000030">
    <property type="protein sequence ID" value="OGM46560.1"/>
    <property type="molecule type" value="Genomic_DNA"/>
</dbReference>
<organism evidence="1 2">
    <name type="scientific">Aspergillus bombycis</name>
    <dbReference type="NCBI Taxonomy" id="109264"/>
    <lineage>
        <taxon>Eukaryota</taxon>
        <taxon>Fungi</taxon>
        <taxon>Dikarya</taxon>
        <taxon>Ascomycota</taxon>
        <taxon>Pezizomycotina</taxon>
        <taxon>Eurotiomycetes</taxon>
        <taxon>Eurotiomycetidae</taxon>
        <taxon>Eurotiales</taxon>
        <taxon>Aspergillaceae</taxon>
        <taxon>Aspergillus</taxon>
    </lineage>
</organism>
<dbReference type="STRING" id="109264.A0A1F8A493"/>
<evidence type="ECO:0000313" key="1">
    <source>
        <dbReference type="EMBL" id="OGM46560.1"/>
    </source>
</evidence>
<dbReference type="SUPFAM" id="SSF52777">
    <property type="entry name" value="CoA-dependent acyltransferases"/>
    <property type="match status" value="1"/>
</dbReference>
<gene>
    <name evidence="1" type="ORF">ABOM_004635</name>
</gene>
<accession>A0A1F8A493</accession>
<proteinExistence type="predicted"/>
<dbReference type="Gene3D" id="3.30.559.30">
    <property type="entry name" value="Nonribosomal peptide synthetase, condensation domain"/>
    <property type="match status" value="1"/>
</dbReference>
<dbReference type="AlphaFoldDB" id="A0A1F8A493"/>